<dbReference type="AlphaFoldDB" id="A0A812PBW8"/>
<dbReference type="SUPFAM" id="SSF53335">
    <property type="entry name" value="S-adenosyl-L-methionine-dependent methyltransferases"/>
    <property type="match status" value="1"/>
</dbReference>
<dbReference type="GO" id="GO:0070475">
    <property type="term" value="P:rRNA base methylation"/>
    <property type="evidence" value="ECO:0007669"/>
    <property type="project" value="TreeGrafter"/>
</dbReference>
<dbReference type="InterPro" id="IPR030391">
    <property type="entry name" value="MeTrfase_TrmA_CS"/>
</dbReference>
<evidence type="ECO:0000313" key="9">
    <source>
        <dbReference type="Proteomes" id="UP000649617"/>
    </source>
</evidence>
<name>A0A812PBW8_SYMPI</name>
<organism evidence="8 9">
    <name type="scientific">Symbiodinium pilosum</name>
    <name type="common">Dinoflagellate</name>
    <dbReference type="NCBI Taxonomy" id="2952"/>
    <lineage>
        <taxon>Eukaryota</taxon>
        <taxon>Sar</taxon>
        <taxon>Alveolata</taxon>
        <taxon>Dinophyceae</taxon>
        <taxon>Suessiales</taxon>
        <taxon>Symbiodiniaceae</taxon>
        <taxon>Symbiodinium</taxon>
    </lineage>
</organism>
<feature type="binding site" evidence="5">
    <location>
        <position position="316"/>
    </location>
    <ligand>
        <name>S-adenosyl-L-methionine</name>
        <dbReference type="ChEBI" id="CHEBI:59789"/>
    </ligand>
</feature>
<dbReference type="InterPro" id="IPR030390">
    <property type="entry name" value="MeTrfase_TrmA_AS"/>
</dbReference>
<evidence type="ECO:0000256" key="5">
    <source>
        <dbReference type="PROSITE-ProRule" id="PRU01024"/>
    </source>
</evidence>
<dbReference type="PANTHER" id="PTHR11061">
    <property type="entry name" value="RNA M5U METHYLTRANSFERASE"/>
    <property type="match status" value="1"/>
</dbReference>
<dbReference type="SUPFAM" id="SSF50249">
    <property type="entry name" value="Nucleic acid-binding proteins"/>
    <property type="match status" value="1"/>
</dbReference>
<dbReference type="InterPro" id="IPR010280">
    <property type="entry name" value="U5_MeTrfase_fam"/>
</dbReference>
<dbReference type="GO" id="GO:0070041">
    <property type="term" value="F:rRNA (uridine-C5-)-methyltransferase activity"/>
    <property type="evidence" value="ECO:0007669"/>
    <property type="project" value="TreeGrafter"/>
</dbReference>
<dbReference type="PROSITE" id="PS01230">
    <property type="entry name" value="TRMA_1"/>
    <property type="match status" value="1"/>
</dbReference>
<evidence type="ECO:0000256" key="2">
    <source>
        <dbReference type="ARBA" id="ARBA00022603"/>
    </source>
</evidence>
<evidence type="ECO:0000256" key="3">
    <source>
        <dbReference type="ARBA" id="ARBA00022679"/>
    </source>
</evidence>
<evidence type="ECO:0000259" key="7">
    <source>
        <dbReference type="PROSITE" id="PS50926"/>
    </source>
</evidence>
<comment type="caution">
    <text evidence="8">The sequence shown here is derived from an EMBL/GenBank/DDBJ whole genome shotgun (WGS) entry which is preliminary data.</text>
</comment>
<dbReference type="OrthoDB" id="10250660at2759"/>
<dbReference type="Gene3D" id="2.40.50.1070">
    <property type="match status" value="1"/>
</dbReference>
<keyword evidence="9" id="KW-1185">Reference proteome</keyword>
<evidence type="ECO:0000256" key="6">
    <source>
        <dbReference type="PROSITE-ProRule" id="PRU10015"/>
    </source>
</evidence>
<reference evidence="8" key="1">
    <citation type="submission" date="2021-02" db="EMBL/GenBank/DDBJ databases">
        <authorList>
            <person name="Dougan E. K."/>
            <person name="Rhodes N."/>
            <person name="Thang M."/>
            <person name="Chan C."/>
        </authorList>
    </citation>
    <scope>NUCLEOTIDE SEQUENCE</scope>
</reference>
<dbReference type="Proteomes" id="UP000649617">
    <property type="component" value="Unassembled WGS sequence"/>
</dbReference>
<gene>
    <name evidence="8" type="ORF">SPIL2461_LOCUS8145</name>
</gene>
<protein>
    <recommendedName>
        <fullName evidence="7">TRAM domain-containing protein</fullName>
    </recommendedName>
</protein>
<dbReference type="InterPro" id="IPR029063">
    <property type="entry name" value="SAM-dependent_MTases_sf"/>
</dbReference>
<keyword evidence="1" id="KW-0479">Metal-binding</keyword>
<evidence type="ECO:0000256" key="4">
    <source>
        <dbReference type="ARBA" id="ARBA00022691"/>
    </source>
</evidence>
<feature type="binding site" evidence="5">
    <location>
        <position position="364"/>
    </location>
    <ligand>
        <name>S-adenosyl-L-methionine</name>
        <dbReference type="ChEBI" id="CHEBI:59789"/>
    </ligand>
</feature>
<feature type="non-terminal residue" evidence="8">
    <location>
        <position position="1"/>
    </location>
</feature>
<keyword evidence="4 5" id="KW-0949">S-adenosyl-L-methionine</keyword>
<dbReference type="Pfam" id="PF05958">
    <property type="entry name" value="tRNA_U5-meth_tr"/>
    <property type="match status" value="1"/>
</dbReference>
<dbReference type="PROSITE" id="PS51687">
    <property type="entry name" value="SAM_MT_RNA_M5U"/>
    <property type="match status" value="1"/>
</dbReference>
<feature type="active site" evidence="6">
    <location>
        <position position="390"/>
    </location>
</feature>
<proteinExistence type="inferred from homology"/>
<feature type="active site" description="Nucleophile" evidence="5">
    <location>
        <position position="390"/>
    </location>
</feature>
<dbReference type="PANTHER" id="PTHR11061:SF49">
    <property type="entry name" value="23S RRNA (URACIL(1939)-C(5))-METHYLTRANSFERASE RLMD"/>
    <property type="match status" value="1"/>
</dbReference>
<dbReference type="EMBL" id="CAJNIZ010013169">
    <property type="protein sequence ID" value="CAE7344203.1"/>
    <property type="molecule type" value="Genomic_DNA"/>
</dbReference>
<dbReference type="Gene3D" id="3.40.50.150">
    <property type="entry name" value="Vaccinia Virus protein VP39"/>
    <property type="match status" value="1"/>
</dbReference>
<dbReference type="PROSITE" id="PS01231">
    <property type="entry name" value="TRMA_2"/>
    <property type="match status" value="1"/>
</dbReference>
<feature type="binding site" evidence="5">
    <location>
        <position position="268"/>
    </location>
    <ligand>
        <name>S-adenosyl-L-methionine</name>
        <dbReference type="ChEBI" id="CHEBI:59789"/>
    </ligand>
</feature>
<sequence length="778" mass="81857">MKSRAHSPAGGGRQVEVVVQSLGAKGDGLSECEGRPLFVPMTLPGDRVSVRITGERSGGFKGEAVELLAEGGARVEPPCPHFGPCGGCALQHFEDTAYADWKAALLPQALARRGLQAERLHPMLRVPPGRRRRVVLSAERKGGAVLLGYHERESHRLVDIHDCLLLTPALTALIAPLRGLLDGVLDPREEARVTALDSETGLDVLIESRHRLDMEDRERLADFAAGADLARLSWSAGREEAEPVALRRSPVLTFGATAVVPPPGGFVQPTAEGQQALVERVLAAIPATAETAADLFAGCGTFTFPLAERLQVYAAEGSEAAVAALSAAARQDARGARITAEQRDLARFPVQADELSGGDVVVFDPPRTGAREQVRALAQSDVPLVIAVSCNPTTFARDARSLVDGGYRLTEATPIDQFPWSGHLELEAVGEHRLHPGFRQSADVGVAEARVFQHGADEVGAAQIAAREGGVAQIGVGEVAGGEDRAVEVDPLEICIGEGDGRQAAAGEIDFGEVLLGEVRPLALLAVAVHPALVVGKGLDQGDRINGLHGCRKQAGKLHAGIFEGCAAQIGLLQPRVGEHHTLQFGAGEAAAAQIGAVKLRPVEHCTCKVDVLQHGVAQVRVAEVGVAERGADFPEHLLIALCAVGDDAAAAQIGLVETRVPQVGLVEDHGAQIGPFEIGPGEIRRLEGRAEKLRPAEVGIGQIGARKQAGHEVRLGEAEPADVEFHQDAVAHDDPPPVALFIDEALMNLGQLDQGFLGDDTPAENDVFAVAAFAIAR</sequence>
<feature type="binding site" evidence="5">
    <location>
        <position position="296"/>
    </location>
    <ligand>
        <name>S-adenosyl-L-methionine</name>
        <dbReference type="ChEBI" id="CHEBI:59789"/>
    </ligand>
</feature>
<dbReference type="Gene3D" id="2.40.50.140">
    <property type="entry name" value="Nucleic acid-binding proteins"/>
    <property type="match status" value="1"/>
</dbReference>
<evidence type="ECO:0000256" key="1">
    <source>
        <dbReference type="ARBA" id="ARBA00022485"/>
    </source>
</evidence>
<keyword evidence="1" id="KW-0411">Iron-sulfur</keyword>
<comment type="similarity">
    <text evidence="5">Belongs to the class I-like SAM-binding methyltransferase superfamily. RNA M5U methyltransferase family.</text>
</comment>
<dbReference type="InterPro" id="IPR002792">
    <property type="entry name" value="TRAM_dom"/>
</dbReference>
<dbReference type="PROSITE" id="PS50926">
    <property type="entry name" value="TRAM"/>
    <property type="match status" value="1"/>
</dbReference>
<keyword evidence="3 5" id="KW-0808">Transferase</keyword>
<feature type="domain" description="TRAM" evidence="7">
    <location>
        <begin position="8"/>
        <end position="66"/>
    </location>
</feature>
<dbReference type="GO" id="GO:0051539">
    <property type="term" value="F:4 iron, 4 sulfur cluster binding"/>
    <property type="evidence" value="ECO:0007669"/>
    <property type="project" value="UniProtKB-KW"/>
</dbReference>
<accession>A0A812PBW8</accession>
<evidence type="ECO:0000313" key="8">
    <source>
        <dbReference type="EMBL" id="CAE7344203.1"/>
    </source>
</evidence>
<keyword evidence="1" id="KW-0408">Iron</keyword>
<dbReference type="InterPro" id="IPR012340">
    <property type="entry name" value="NA-bd_OB-fold"/>
</dbReference>
<keyword evidence="2 5" id="KW-0489">Methyltransferase</keyword>
<keyword evidence="1" id="KW-0004">4Fe-4S</keyword>